<reference evidence="1 2" key="1">
    <citation type="journal article" date="2013" name="Genome Announc.">
        <title>Draft Genome Sequence of Psychrobacter aquaticus Strain CMS 56T, Isolated from a Cyanobacterial Mat Sample Collected from Water Bodies in the McMurdo Dry Valley Region of Antarctica.</title>
        <authorList>
            <person name="Reddy G.S."/>
            <person name="Ara S."/>
            <person name="Singh A."/>
            <person name="Kumar Pinnaka A."/>
            <person name="Shivaji S."/>
        </authorList>
    </citation>
    <scope>NUCLEOTIDE SEQUENCE [LARGE SCALE GENOMIC DNA]</scope>
    <source>
        <strain evidence="1 2">CMS 56</strain>
    </source>
</reference>
<keyword evidence="2" id="KW-1185">Reference proteome</keyword>
<protein>
    <recommendedName>
        <fullName evidence="3">Phage protein</fullName>
    </recommendedName>
</protein>
<sequence>MLFELALSGIGGNTIHQVKSNLTMLEINQWAEYRDIRGSLNIGRRVEQAAANIIAMNINKELKFEDWVEPLEFMPHEDDVEIGFEEQLTD</sequence>
<dbReference type="EMBL" id="AUSW01000034">
    <property type="protein sequence ID" value="ERL54948.1"/>
    <property type="molecule type" value="Genomic_DNA"/>
</dbReference>
<evidence type="ECO:0000313" key="2">
    <source>
        <dbReference type="Proteomes" id="UP000016761"/>
    </source>
</evidence>
<comment type="caution">
    <text evidence="1">The sequence shown here is derived from an EMBL/GenBank/DDBJ whole genome shotgun (WGS) entry which is preliminary data.</text>
</comment>
<dbReference type="AlphaFoldDB" id="U4T8Y5"/>
<organism evidence="1 2">
    <name type="scientific">Psychrobacter aquaticus CMS 56</name>
    <dbReference type="NCBI Taxonomy" id="1354303"/>
    <lineage>
        <taxon>Bacteria</taxon>
        <taxon>Pseudomonadati</taxon>
        <taxon>Pseudomonadota</taxon>
        <taxon>Gammaproteobacteria</taxon>
        <taxon>Moraxellales</taxon>
        <taxon>Moraxellaceae</taxon>
        <taxon>Psychrobacter</taxon>
    </lineage>
</organism>
<dbReference type="eggNOG" id="ENOG50339A9">
    <property type="taxonomic scope" value="Bacteria"/>
</dbReference>
<accession>U4T8Y5</accession>
<dbReference type="Proteomes" id="UP000016761">
    <property type="component" value="Unassembled WGS sequence"/>
</dbReference>
<gene>
    <name evidence="1" type="ORF">M917_2294</name>
</gene>
<evidence type="ECO:0008006" key="3">
    <source>
        <dbReference type="Google" id="ProtNLM"/>
    </source>
</evidence>
<proteinExistence type="predicted"/>
<dbReference type="STRING" id="1354303.M917_2294"/>
<dbReference type="PATRIC" id="fig|1354303.4.peg.2260"/>
<evidence type="ECO:0000313" key="1">
    <source>
        <dbReference type="EMBL" id="ERL54948.1"/>
    </source>
</evidence>
<dbReference type="RefSeq" id="WP_021814917.1">
    <property type="nucleotide sequence ID" value="NZ_AUSW01000034.1"/>
</dbReference>
<name>U4T8Y5_9GAMM</name>